<keyword evidence="2" id="KW-1185">Reference proteome</keyword>
<dbReference type="AlphaFoldDB" id="A0A1X9NAE1"/>
<dbReference type="Proteomes" id="UP000193450">
    <property type="component" value="Chromosome"/>
</dbReference>
<dbReference type="STRING" id="716816.BST96_13395"/>
<name>A0A1X9NAE1_9GAMM</name>
<sequence length="111" mass="12545">MKKTDKKIDKAIIAALTDVCDIALAEVAGFQWLTHRVDYKRFPGSLLVVCVFASKAELSTAIELGKDHYLRQLIKEKLQPVIPVKNAAYQLKFDTEEACELEHGGQWSQRL</sequence>
<reference evidence="1 2" key="1">
    <citation type="submission" date="2016-11" db="EMBL/GenBank/DDBJ databases">
        <title>Trade-off between light-utilization and light-protection in marine flavobacteria.</title>
        <authorList>
            <person name="Kumagai Y."/>
        </authorList>
    </citation>
    <scope>NUCLEOTIDE SEQUENCE [LARGE SCALE GENOMIC DNA]</scope>
    <source>
        <strain evidence="1 2">NBRC 107125</strain>
    </source>
</reference>
<evidence type="ECO:0000313" key="2">
    <source>
        <dbReference type="Proteomes" id="UP000193450"/>
    </source>
</evidence>
<dbReference type="OrthoDB" id="6996126at2"/>
<accession>A0A1X9NAE1</accession>
<proteinExistence type="predicted"/>
<dbReference type="RefSeq" id="WP_085759188.1">
    <property type="nucleotide sequence ID" value="NZ_CP019343.1"/>
</dbReference>
<dbReference type="EMBL" id="CP019343">
    <property type="protein sequence ID" value="ARN75020.1"/>
    <property type="molecule type" value="Genomic_DNA"/>
</dbReference>
<evidence type="ECO:0000313" key="1">
    <source>
        <dbReference type="EMBL" id="ARN75020.1"/>
    </source>
</evidence>
<protein>
    <submittedName>
        <fullName evidence="1">Fis family transcriptional regulator</fullName>
    </submittedName>
</protein>
<organism evidence="1 2">
    <name type="scientific">Oceanicoccus sagamiensis</name>
    <dbReference type="NCBI Taxonomy" id="716816"/>
    <lineage>
        <taxon>Bacteria</taxon>
        <taxon>Pseudomonadati</taxon>
        <taxon>Pseudomonadota</taxon>
        <taxon>Gammaproteobacteria</taxon>
        <taxon>Cellvibrionales</taxon>
        <taxon>Spongiibacteraceae</taxon>
        <taxon>Oceanicoccus</taxon>
    </lineage>
</organism>
<gene>
    <name evidence="1" type="ORF">BST96_13395</name>
</gene>
<dbReference type="KEGG" id="osg:BST96_13395"/>